<keyword evidence="1" id="KW-0175">Coiled coil</keyword>
<dbReference type="GO" id="GO:0000445">
    <property type="term" value="C:THO complex part of transcription export complex"/>
    <property type="evidence" value="ECO:0007669"/>
    <property type="project" value="TreeGrafter"/>
</dbReference>
<proteinExistence type="predicted"/>
<dbReference type="AlphaFoldDB" id="A0A5J4V431"/>
<reference evidence="4 5" key="1">
    <citation type="submission" date="2019-03" db="EMBL/GenBank/DDBJ databases">
        <title>Single cell metagenomics reveals metabolic interactions within the superorganism composed of flagellate Streblomastix strix and complex community of Bacteroidetes bacteria on its surface.</title>
        <authorList>
            <person name="Treitli S.C."/>
            <person name="Kolisko M."/>
            <person name="Husnik F."/>
            <person name="Keeling P."/>
            <person name="Hampl V."/>
        </authorList>
    </citation>
    <scope>NUCLEOTIDE SEQUENCE [LARGE SCALE GENOMIC DNA]</scope>
    <source>
        <strain evidence="4">ST1C</strain>
    </source>
</reference>
<evidence type="ECO:0000313" key="5">
    <source>
        <dbReference type="Proteomes" id="UP000324800"/>
    </source>
</evidence>
<evidence type="ECO:0000256" key="2">
    <source>
        <dbReference type="SAM" id="MobiDB-lite"/>
    </source>
</evidence>
<organism evidence="4 5">
    <name type="scientific">Streblomastix strix</name>
    <dbReference type="NCBI Taxonomy" id="222440"/>
    <lineage>
        <taxon>Eukaryota</taxon>
        <taxon>Metamonada</taxon>
        <taxon>Preaxostyla</taxon>
        <taxon>Oxymonadida</taxon>
        <taxon>Streblomastigidae</taxon>
        <taxon>Streblomastix</taxon>
    </lineage>
</organism>
<dbReference type="Pfam" id="PF11732">
    <property type="entry name" value="Thoc2"/>
    <property type="match status" value="1"/>
</dbReference>
<dbReference type="GO" id="GO:0006406">
    <property type="term" value="P:mRNA export from nucleus"/>
    <property type="evidence" value="ECO:0007669"/>
    <property type="project" value="InterPro"/>
</dbReference>
<dbReference type="PANTHER" id="PTHR21597">
    <property type="entry name" value="THO2 PROTEIN"/>
    <property type="match status" value="1"/>
</dbReference>
<feature type="domain" description="THO complex subunitTHOC2 N-terminal" evidence="3">
    <location>
        <begin position="66"/>
        <end position="137"/>
    </location>
</feature>
<feature type="compositionally biased region" description="Basic and acidic residues" evidence="2">
    <location>
        <begin position="424"/>
        <end position="433"/>
    </location>
</feature>
<dbReference type="InterPro" id="IPR021726">
    <property type="entry name" value="THO_THOC2_N"/>
</dbReference>
<evidence type="ECO:0000256" key="1">
    <source>
        <dbReference type="SAM" id="Coils"/>
    </source>
</evidence>
<sequence length="638" mass="74803">MDIDYTHISTFSFHFTSQLPTFSVSVIYKHLLPALGQVYTLREIQRQLRRFSKTNMNQIGPLITQCLLSNPIPALTEIIAKVIAYQNFTHYLADSFSSASGLCWDSLPYVVSVRLSHAGERRIKGDSMNITDWLSNLTEFLGVIYQQHPHIDLFPVIRVVEQHITKFPLLKNQENELRLQIRMLKEEKNNKKYENEIEMKIEVSQYINVEQEQKQKDNQDYQTQLIQLIKNLIQVRKELFNSDDLHVDIWILHVLLRQLARIRFPDDVQPPIVHSSLMLVNEINSSLSIAQSDNIAKLFANTAASAQAGTDEFNDLNERDKLKERDVDNGTGDISVQNLNLVERDAQELNDINTKLNQYQRLKPANAYQLKKALTNQKLWEQLFIEIVQILPQIEEHEHNLQEMDEYEEEILEEKDESFNDNENENKEDKKNDENEDIDNDSQQKKESIKVEYDSLRQQLRQQKNNIINKKQKHIKAIAEGIDRTQGIVMQYIDFVNQAVINRVDMDVKEEEDEEEEEEEMKEEEDIKEDDETKEEEEGDKENENEKEEKIDNEKELEQVNLGKQESNAKEAQPIIDKDSIIDTEIIISQYIQYTISLRFILDETVYSGFIQQRNVKMVEIGQNEDQGERKQQFNGQR</sequence>
<feature type="coiled-coil region" evidence="1">
    <location>
        <begin position="170"/>
        <end position="238"/>
    </location>
</feature>
<dbReference type="PANTHER" id="PTHR21597:SF0">
    <property type="entry name" value="THO COMPLEX SUBUNIT 2"/>
    <property type="match status" value="1"/>
</dbReference>
<evidence type="ECO:0000259" key="3">
    <source>
        <dbReference type="Pfam" id="PF11732"/>
    </source>
</evidence>
<accession>A0A5J4V431</accession>
<feature type="compositionally biased region" description="Acidic residues" evidence="2">
    <location>
        <begin position="508"/>
        <end position="541"/>
    </location>
</feature>
<evidence type="ECO:0000313" key="4">
    <source>
        <dbReference type="EMBL" id="KAA6376821.1"/>
    </source>
</evidence>
<comment type="caution">
    <text evidence="4">The sequence shown here is derived from an EMBL/GenBank/DDBJ whole genome shotgun (WGS) entry which is preliminary data.</text>
</comment>
<protein>
    <recommendedName>
        <fullName evidence="3">THO complex subunitTHOC2 N-terminal domain-containing protein</fullName>
    </recommendedName>
</protein>
<feature type="region of interest" description="Disordered" evidence="2">
    <location>
        <begin position="416"/>
        <end position="447"/>
    </location>
</feature>
<dbReference type="GO" id="GO:0003729">
    <property type="term" value="F:mRNA binding"/>
    <property type="evidence" value="ECO:0007669"/>
    <property type="project" value="TreeGrafter"/>
</dbReference>
<dbReference type="InterPro" id="IPR040007">
    <property type="entry name" value="Tho2"/>
</dbReference>
<name>A0A5J4V431_9EUKA</name>
<dbReference type="GO" id="GO:0006397">
    <property type="term" value="P:mRNA processing"/>
    <property type="evidence" value="ECO:0007669"/>
    <property type="project" value="InterPro"/>
</dbReference>
<feature type="compositionally biased region" description="Basic and acidic residues" evidence="2">
    <location>
        <begin position="542"/>
        <end position="558"/>
    </location>
</feature>
<dbReference type="EMBL" id="SNRW01010258">
    <property type="protein sequence ID" value="KAA6376821.1"/>
    <property type="molecule type" value="Genomic_DNA"/>
</dbReference>
<feature type="region of interest" description="Disordered" evidence="2">
    <location>
        <begin position="507"/>
        <end position="571"/>
    </location>
</feature>
<gene>
    <name evidence="4" type="ORF">EZS28_027653</name>
</gene>
<dbReference type="Proteomes" id="UP000324800">
    <property type="component" value="Unassembled WGS sequence"/>
</dbReference>